<dbReference type="PANTHER" id="PTHR10909">
    <property type="entry name" value="ELECTRON TRANSPORT OXIDOREDUCTASE"/>
    <property type="match status" value="1"/>
</dbReference>
<keyword evidence="18" id="KW-1185">Reference proteome</keyword>
<dbReference type="GO" id="GO:0005777">
    <property type="term" value="C:peroxisome"/>
    <property type="evidence" value="ECO:0007669"/>
    <property type="project" value="UniProtKB-SubCell"/>
</dbReference>
<dbReference type="InterPro" id="IPR055060">
    <property type="entry name" value="ACOX_C_alpha1"/>
</dbReference>
<evidence type="ECO:0000256" key="4">
    <source>
        <dbReference type="ARBA" id="ARBA00006288"/>
    </source>
</evidence>
<dbReference type="SUPFAM" id="SSF47203">
    <property type="entry name" value="Acyl-CoA dehydrogenase C-terminal domain-like"/>
    <property type="match status" value="2"/>
</dbReference>
<feature type="active site" description="Proton acceptor" evidence="12">
    <location>
        <position position="457"/>
    </location>
</feature>
<evidence type="ECO:0000256" key="11">
    <source>
        <dbReference type="PIRNR" id="PIRNR000168"/>
    </source>
</evidence>
<keyword evidence="7" id="KW-0276">Fatty acid metabolism</keyword>
<dbReference type="STRING" id="299467.A0A443SQA6"/>
<evidence type="ECO:0000259" key="15">
    <source>
        <dbReference type="Pfam" id="PF02770"/>
    </source>
</evidence>
<comment type="cofactor">
    <cofactor evidence="1">
        <name>FAD</name>
        <dbReference type="ChEBI" id="CHEBI:57692"/>
    </cofactor>
</comment>
<accession>A0A443SQA6</accession>
<feature type="binding site" evidence="13">
    <location>
        <position position="204"/>
    </location>
    <ligand>
        <name>FAD</name>
        <dbReference type="ChEBI" id="CHEBI:57692"/>
    </ligand>
</feature>
<dbReference type="Proteomes" id="UP000288716">
    <property type="component" value="Unassembled WGS sequence"/>
</dbReference>
<evidence type="ECO:0000256" key="2">
    <source>
        <dbReference type="ARBA" id="ARBA00004275"/>
    </source>
</evidence>
<evidence type="ECO:0000256" key="8">
    <source>
        <dbReference type="ARBA" id="ARBA00023002"/>
    </source>
</evidence>
<evidence type="ECO:0000256" key="7">
    <source>
        <dbReference type="ARBA" id="ARBA00022832"/>
    </source>
</evidence>
<feature type="domain" description="Acyl-CoA oxidase/dehydrogenase middle" evidence="15">
    <location>
        <begin position="161"/>
        <end position="271"/>
    </location>
</feature>
<dbReference type="Pfam" id="PF01756">
    <property type="entry name" value="ACOX"/>
    <property type="match status" value="1"/>
</dbReference>
<dbReference type="InterPro" id="IPR009100">
    <property type="entry name" value="AcylCoA_DH/oxidase_NM_dom_sf"/>
</dbReference>
<evidence type="ECO:0000256" key="6">
    <source>
        <dbReference type="ARBA" id="ARBA00022827"/>
    </source>
</evidence>
<dbReference type="InterPro" id="IPR012258">
    <property type="entry name" value="Acyl-CoA_oxidase"/>
</dbReference>
<keyword evidence="8" id="KW-0560">Oxidoreductase</keyword>
<sequence>MQQTTEVESNEICDVDSFIADMPCGALDEYRKKASFNWKLMKVALEGEAMIRFKNKVWQTLEADPLFARHVSEELSRDEYRKLSLMRLKRLMEYDFLPDDEFLENPLLLLILYTAIGQYDWSLAIKKFLAYEFFTLSLRATGSTRHMSVMDELMDFNALGCIALTEMAHGSNTKGIKTTATFDSKTNEFILNTPSLEAAKVWSGNLGQTATHAVVFAQFYAEDGKCHGLNVFLVPVRDPKTLIPYPSITVGDMGPKIGLNGLDNGFLMFHNYRIHKDYIMNRIGEIDGDGKFVNQLEDPKKRMGITMGTLSMGRVGIIGMSVSNMKKALTVAIRYSATRRQFGPQGKEELPVIEYQMQQWRLLPYLAACYLLDNFSLSFHRDFINFEISVLFGNQNLELSEQGQEIHALSSAGKAYAGWLARDAIQECREACGGHGYLKAAGLGDLRNDHDANNTYEGDNNVLQQQTSNYLMRIWQRKVEEGKPFASQLGTVDFLDQMDEHLQHSLYMESRNECQSLDFVLDSYKFLISFLMRETAIKLKSELESGKDLFTARSESQVYFARTLSMAYVEYVMIQRWSNFLRTEISDESLMTVLKRLGVLYGLWSLEKHMSLLYQSGYCRGPQPFSFIKQSILQLCRELKDDCVVLVDVIATPDFILNSALGKADGNIYANIFESIAQSQGATKRPDWWQEFAVHKPNIASLKPKL</sequence>
<dbReference type="Pfam" id="PF22924">
    <property type="entry name" value="ACOX_C_alpha1"/>
    <property type="match status" value="1"/>
</dbReference>
<evidence type="ECO:0000256" key="5">
    <source>
        <dbReference type="ARBA" id="ARBA00022630"/>
    </source>
</evidence>
<dbReference type="FunFam" id="1.20.140.10:FF:000007">
    <property type="entry name" value="Acyl-coenzyme A oxidase"/>
    <property type="match status" value="1"/>
</dbReference>
<dbReference type="EMBL" id="NCKV01000799">
    <property type="protein sequence ID" value="RWS29699.1"/>
    <property type="molecule type" value="Genomic_DNA"/>
</dbReference>
<evidence type="ECO:0000256" key="9">
    <source>
        <dbReference type="ARBA" id="ARBA00023098"/>
    </source>
</evidence>
<proteinExistence type="inferred from homology"/>
<comment type="subcellular location">
    <subcellularLocation>
        <location evidence="2">Peroxisome</location>
    </subcellularLocation>
</comment>
<feature type="domain" description="Acyl-CoA oxidase C-terminal" evidence="14">
    <location>
        <begin position="517"/>
        <end position="693"/>
    </location>
</feature>
<evidence type="ECO:0000313" key="17">
    <source>
        <dbReference type="EMBL" id="RWS29699.1"/>
    </source>
</evidence>
<reference evidence="17 18" key="1">
    <citation type="journal article" date="2018" name="Gigascience">
        <title>Genomes of trombidid mites reveal novel predicted allergens and laterally-transferred genes associated with secondary metabolism.</title>
        <authorList>
            <person name="Dong X."/>
            <person name="Chaisiri K."/>
            <person name="Xia D."/>
            <person name="Armstrong S.D."/>
            <person name="Fang Y."/>
            <person name="Donnelly M.J."/>
            <person name="Kadowaki T."/>
            <person name="McGarry J.W."/>
            <person name="Darby A.C."/>
            <person name="Makepeace B.L."/>
        </authorList>
    </citation>
    <scope>NUCLEOTIDE SEQUENCE [LARGE SCALE GENOMIC DNA]</scope>
    <source>
        <strain evidence="17">UoL-UT</strain>
    </source>
</reference>
<dbReference type="GO" id="GO:0005504">
    <property type="term" value="F:fatty acid binding"/>
    <property type="evidence" value="ECO:0007669"/>
    <property type="project" value="TreeGrafter"/>
</dbReference>
<dbReference type="InterPro" id="IPR006091">
    <property type="entry name" value="Acyl-CoA_Oxase/DH_mid-dom"/>
</dbReference>
<name>A0A443SQA6_9ACAR</name>
<dbReference type="PIRSF" id="PIRSF000168">
    <property type="entry name" value="Acyl-CoA_oxidase"/>
    <property type="match status" value="1"/>
</dbReference>
<evidence type="ECO:0000313" key="18">
    <source>
        <dbReference type="Proteomes" id="UP000288716"/>
    </source>
</evidence>
<keyword evidence="9" id="KW-0443">Lipid metabolism</keyword>
<dbReference type="PANTHER" id="PTHR10909:SF390">
    <property type="entry name" value="PEROXISOMAL ACYL-COENZYME A OXIDASE 3"/>
    <property type="match status" value="1"/>
</dbReference>
<dbReference type="InterPro" id="IPR046373">
    <property type="entry name" value="Acyl-CoA_Oxase/DH_mid-dom_sf"/>
</dbReference>
<evidence type="ECO:0000256" key="12">
    <source>
        <dbReference type="PIRSR" id="PIRSR000168-1"/>
    </source>
</evidence>
<dbReference type="GO" id="GO:0055088">
    <property type="term" value="P:lipid homeostasis"/>
    <property type="evidence" value="ECO:0007669"/>
    <property type="project" value="TreeGrafter"/>
</dbReference>
<keyword evidence="5 11" id="KW-0285">Flavoprotein</keyword>
<dbReference type="FunFam" id="1.20.140.10:FF:000010">
    <property type="entry name" value="Acyl-coenzyme A oxidase"/>
    <property type="match status" value="1"/>
</dbReference>
<evidence type="ECO:0000256" key="10">
    <source>
        <dbReference type="ARBA" id="ARBA00023140"/>
    </source>
</evidence>
<dbReference type="FunFam" id="2.40.110.10:FF:000005">
    <property type="entry name" value="Acyl-coenzyme A oxidase"/>
    <property type="match status" value="1"/>
</dbReference>
<dbReference type="Gene3D" id="1.20.140.10">
    <property type="entry name" value="Butyryl-CoA Dehydrogenase, subunit A, domain 3"/>
    <property type="match status" value="2"/>
</dbReference>
<comment type="pathway">
    <text evidence="3">Lipid metabolism.</text>
</comment>
<comment type="similarity">
    <text evidence="4 11">Belongs to the acyl-CoA oxidase family.</text>
</comment>
<dbReference type="Gene3D" id="2.40.110.10">
    <property type="entry name" value="Butyryl-CoA Dehydrogenase, subunit A, domain 2"/>
    <property type="match status" value="1"/>
</dbReference>
<dbReference type="SUPFAM" id="SSF56645">
    <property type="entry name" value="Acyl-CoA dehydrogenase NM domain-like"/>
    <property type="match status" value="1"/>
</dbReference>
<organism evidence="17 18">
    <name type="scientific">Leptotrombidium deliense</name>
    <dbReference type="NCBI Taxonomy" id="299467"/>
    <lineage>
        <taxon>Eukaryota</taxon>
        <taxon>Metazoa</taxon>
        <taxon>Ecdysozoa</taxon>
        <taxon>Arthropoda</taxon>
        <taxon>Chelicerata</taxon>
        <taxon>Arachnida</taxon>
        <taxon>Acari</taxon>
        <taxon>Acariformes</taxon>
        <taxon>Trombidiformes</taxon>
        <taxon>Prostigmata</taxon>
        <taxon>Anystina</taxon>
        <taxon>Parasitengona</taxon>
        <taxon>Trombiculoidea</taxon>
        <taxon>Trombiculidae</taxon>
        <taxon>Leptotrombidium</taxon>
    </lineage>
</organism>
<keyword evidence="6 11" id="KW-0274">FAD</keyword>
<dbReference type="OrthoDB" id="538336at2759"/>
<evidence type="ECO:0000259" key="14">
    <source>
        <dbReference type="Pfam" id="PF01756"/>
    </source>
</evidence>
<feature type="binding site" evidence="13">
    <location>
        <position position="165"/>
    </location>
    <ligand>
        <name>FAD</name>
        <dbReference type="ChEBI" id="CHEBI:57692"/>
    </ligand>
</feature>
<evidence type="ECO:0000256" key="1">
    <source>
        <dbReference type="ARBA" id="ARBA00001974"/>
    </source>
</evidence>
<dbReference type="GO" id="GO:0016402">
    <property type="term" value="F:pristanoyl-CoA oxidase activity"/>
    <property type="evidence" value="ECO:0007669"/>
    <property type="project" value="TreeGrafter"/>
</dbReference>
<dbReference type="GO" id="GO:0033540">
    <property type="term" value="P:fatty acid beta-oxidation using acyl-CoA oxidase"/>
    <property type="evidence" value="ECO:0007669"/>
    <property type="project" value="TreeGrafter"/>
</dbReference>
<dbReference type="GO" id="GO:0071949">
    <property type="term" value="F:FAD binding"/>
    <property type="evidence" value="ECO:0007669"/>
    <property type="project" value="InterPro"/>
</dbReference>
<dbReference type="Pfam" id="PF02770">
    <property type="entry name" value="Acyl-CoA_dh_M"/>
    <property type="match status" value="1"/>
</dbReference>
<comment type="caution">
    <text evidence="17">The sequence shown here is derived from an EMBL/GenBank/DDBJ whole genome shotgun (WGS) entry which is preliminary data.</text>
</comment>
<evidence type="ECO:0000259" key="16">
    <source>
        <dbReference type="Pfam" id="PF22924"/>
    </source>
</evidence>
<feature type="domain" description="Acyl-CoA oxidase C-alpha1" evidence="16">
    <location>
        <begin position="308"/>
        <end position="472"/>
    </location>
</feature>
<gene>
    <name evidence="17" type="ORF">B4U80_00397</name>
</gene>
<keyword evidence="10" id="KW-0576">Peroxisome</keyword>
<protein>
    <recommendedName>
        <fullName evidence="11">Acyl-coenzyme A oxidase</fullName>
    </recommendedName>
</protein>
<evidence type="ECO:0000256" key="13">
    <source>
        <dbReference type="PIRSR" id="PIRSR000168-2"/>
    </source>
</evidence>
<dbReference type="VEuPathDB" id="VectorBase:LDEU002341"/>
<dbReference type="InterPro" id="IPR002655">
    <property type="entry name" value="Acyl-CoA_oxidase_C"/>
</dbReference>
<evidence type="ECO:0000256" key="3">
    <source>
        <dbReference type="ARBA" id="ARBA00005189"/>
    </source>
</evidence>
<dbReference type="InterPro" id="IPR036250">
    <property type="entry name" value="AcylCo_DH-like_C"/>
</dbReference>
<dbReference type="AlphaFoldDB" id="A0A443SQA6"/>